<gene>
    <name evidence="3" type="ORF">PMEA_00030173</name>
</gene>
<evidence type="ECO:0000259" key="2">
    <source>
        <dbReference type="Pfam" id="PF06047"/>
    </source>
</evidence>
<dbReference type="Pfam" id="PF06047">
    <property type="entry name" value="Nkap_C"/>
    <property type="match status" value="1"/>
</dbReference>
<dbReference type="Proteomes" id="UP001159428">
    <property type="component" value="Unassembled WGS sequence"/>
</dbReference>
<dbReference type="InterPro" id="IPR009269">
    <property type="entry name" value="NKAP_C"/>
</dbReference>
<feature type="domain" description="NF-kappa-B-activating protein C-terminal" evidence="2">
    <location>
        <begin position="11"/>
        <end position="63"/>
    </location>
</feature>
<dbReference type="GO" id="GO:0003682">
    <property type="term" value="F:chromatin binding"/>
    <property type="evidence" value="ECO:0007669"/>
    <property type="project" value="InterPro"/>
</dbReference>
<protein>
    <recommendedName>
        <fullName evidence="2">NF-kappa-B-activating protein C-terminal domain-containing protein</fullName>
    </recommendedName>
</protein>
<dbReference type="EMBL" id="CALNXJ010000065">
    <property type="protein sequence ID" value="CAH3157787.1"/>
    <property type="molecule type" value="Genomic_DNA"/>
</dbReference>
<comment type="similarity">
    <text evidence="1">Belongs to the NKAP family.</text>
</comment>
<accession>A0AAU9XUG3</accession>
<evidence type="ECO:0000313" key="4">
    <source>
        <dbReference type="Proteomes" id="UP001159428"/>
    </source>
</evidence>
<name>A0AAU9XUG3_9CNID</name>
<dbReference type="AlphaFoldDB" id="A0AAU9XUG3"/>
<dbReference type="PANTHER" id="PTHR13087">
    <property type="entry name" value="NF-KAPPA B ACTIVATING PROTEIN"/>
    <property type="match status" value="1"/>
</dbReference>
<organism evidence="3 4">
    <name type="scientific">Pocillopora meandrina</name>
    <dbReference type="NCBI Taxonomy" id="46732"/>
    <lineage>
        <taxon>Eukaryota</taxon>
        <taxon>Metazoa</taxon>
        <taxon>Cnidaria</taxon>
        <taxon>Anthozoa</taxon>
        <taxon>Hexacorallia</taxon>
        <taxon>Scleractinia</taxon>
        <taxon>Astrocoeniina</taxon>
        <taxon>Pocilloporidae</taxon>
        <taxon>Pocillopora</taxon>
    </lineage>
</organism>
<dbReference type="InterPro" id="IPR040466">
    <property type="entry name" value="NKAP"/>
</dbReference>
<reference evidence="3 4" key="1">
    <citation type="submission" date="2022-05" db="EMBL/GenBank/DDBJ databases">
        <authorList>
            <consortium name="Genoscope - CEA"/>
            <person name="William W."/>
        </authorList>
    </citation>
    <scope>NUCLEOTIDE SEQUENCE [LARGE SCALE GENOMIC DNA]</scope>
</reference>
<dbReference type="GO" id="GO:0010468">
    <property type="term" value="P:regulation of gene expression"/>
    <property type="evidence" value="ECO:0007669"/>
    <property type="project" value="TreeGrafter"/>
</dbReference>
<evidence type="ECO:0000256" key="1">
    <source>
        <dbReference type="ARBA" id="ARBA00009313"/>
    </source>
</evidence>
<sequence length="128" mass="14422">MQDAGNQDITDFGGALPPVEGEAMAQYVKKGKRIPHCGEIELTSEEIVTFESSGYVMNGSRRALAMFNYEEQSKTKQNLFRPQGDDSSENQQKEIVNVTPAILASSSFDCSFQCCLMMDWRTKYWTCK</sequence>
<keyword evidence="4" id="KW-1185">Reference proteome</keyword>
<comment type="caution">
    <text evidence="3">The sequence shown here is derived from an EMBL/GenBank/DDBJ whole genome shotgun (WGS) entry which is preliminary data.</text>
</comment>
<dbReference type="PANTHER" id="PTHR13087:SF0">
    <property type="entry name" value="NFKB ACTIVATING PROTEIN LIKE"/>
    <property type="match status" value="1"/>
</dbReference>
<proteinExistence type="inferred from homology"/>
<dbReference type="GO" id="GO:0005634">
    <property type="term" value="C:nucleus"/>
    <property type="evidence" value="ECO:0007669"/>
    <property type="project" value="TreeGrafter"/>
</dbReference>
<evidence type="ECO:0000313" key="3">
    <source>
        <dbReference type="EMBL" id="CAH3157787.1"/>
    </source>
</evidence>